<accession>A0A2R7Z2J1</accession>
<keyword evidence="2" id="KW-0808">Transferase</keyword>
<gene>
    <name evidence="2" type="ORF">C7S10_03855</name>
</gene>
<dbReference type="SUPFAM" id="SSF53383">
    <property type="entry name" value="PLP-dependent transferases"/>
    <property type="match status" value="1"/>
</dbReference>
<dbReference type="Gene3D" id="3.40.640.10">
    <property type="entry name" value="Type I PLP-dependent aspartate aminotransferase-like (Major domain)"/>
    <property type="match status" value="1"/>
</dbReference>
<dbReference type="PANTHER" id="PTHR43586">
    <property type="entry name" value="CYSTEINE DESULFURASE"/>
    <property type="match status" value="1"/>
</dbReference>
<name>A0A2R7Z2J1_9ACTN</name>
<dbReference type="Pfam" id="PF00266">
    <property type="entry name" value="Aminotran_5"/>
    <property type="match status" value="1"/>
</dbReference>
<organism evidence="2 3">
    <name type="scientific">Nocardioides currus</name>
    <dbReference type="NCBI Taxonomy" id="2133958"/>
    <lineage>
        <taxon>Bacteria</taxon>
        <taxon>Bacillati</taxon>
        <taxon>Actinomycetota</taxon>
        <taxon>Actinomycetes</taxon>
        <taxon>Propionibacteriales</taxon>
        <taxon>Nocardioidaceae</taxon>
        <taxon>Nocardioides</taxon>
    </lineage>
</organism>
<reference evidence="2 3" key="1">
    <citation type="submission" date="2018-03" db="EMBL/GenBank/DDBJ databases">
        <authorList>
            <person name="Keele B.F."/>
        </authorList>
    </citation>
    <scope>NUCLEOTIDE SEQUENCE [LARGE SCALE GENOMIC DNA]</scope>
    <source>
        <strain evidence="2 3">IB-3</strain>
    </source>
</reference>
<dbReference type="InterPro" id="IPR000192">
    <property type="entry name" value="Aminotrans_V_dom"/>
</dbReference>
<dbReference type="RefSeq" id="WP_108343038.1">
    <property type="nucleotide sequence ID" value="NZ_PYXZ01000001.1"/>
</dbReference>
<dbReference type="InterPro" id="IPR015422">
    <property type="entry name" value="PyrdxlP-dep_Trfase_small"/>
</dbReference>
<evidence type="ECO:0000259" key="1">
    <source>
        <dbReference type="Pfam" id="PF00266"/>
    </source>
</evidence>
<keyword evidence="2" id="KW-0032">Aminotransferase</keyword>
<dbReference type="InterPro" id="IPR015421">
    <property type="entry name" value="PyrdxlP-dep_Trfase_major"/>
</dbReference>
<dbReference type="AlphaFoldDB" id="A0A2R7Z2J1"/>
<dbReference type="InterPro" id="IPR015424">
    <property type="entry name" value="PyrdxlP-dep_Trfase"/>
</dbReference>
<sequence length="339" mass="35520">MSLAPEEFAPAGVFLNSATLGLAPRRSVTAMRLYEDSRLAGTVDAVSIDAYVERGRACFAALLGRDPSEVATGSQASQFVGLVAASLAPGSVVLAAEEDFTSVLFPFLRADVAVRLVPLERLIDSITPDVDLVAVSAVQSADGRLLDLFALATSAEAAGALTLVDVTQAAGWLPLTHLRADYVVGGGYKWLLGPRGTCFLAVGPSAPPLPELAAGWYAGASRWDSIYGPPLRLADDARRYDLSPAWGCWVGHAPALQLLLDIGIDRIHTHDLALANAFRDGLGLPAGDSAIVSVPAPSDIAERLAQAGIQAAVRAGRLRLSFHLYNSESDVEAALRTLG</sequence>
<dbReference type="OrthoDB" id="250246at2"/>
<feature type="domain" description="Aminotransferase class V" evidence="1">
    <location>
        <begin position="117"/>
        <end position="282"/>
    </location>
</feature>
<dbReference type="GO" id="GO:0008483">
    <property type="term" value="F:transaminase activity"/>
    <property type="evidence" value="ECO:0007669"/>
    <property type="project" value="UniProtKB-KW"/>
</dbReference>
<protein>
    <submittedName>
        <fullName evidence="2">Aminotransferase</fullName>
    </submittedName>
</protein>
<dbReference type="PANTHER" id="PTHR43586:SF21">
    <property type="entry name" value="PYRIDOXAL PHOSPHATE (PLP)-DEPENDENT ASPARTATE AMINOTRANSFERASE SUPERFAMILY"/>
    <property type="match status" value="1"/>
</dbReference>
<evidence type="ECO:0000313" key="2">
    <source>
        <dbReference type="EMBL" id="PUA82853.1"/>
    </source>
</evidence>
<comment type="caution">
    <text evidence="2">The sequence shown here is derived from an EMBL/GenBank/DDBJ whole genome shotgun (WGS) entry which is preliminary data.</text>
</comment>
<evidence type="ECO:0000313" key="3">
    <source>
        <dbReference type="Proteomes" id="UP000244867"/>
    </source>
</evidence>
<dbReference type="Gene3D" id="3.90.1150.10">
    <property type="entry name" value="Aspartate Aminotransferase, domain 1"/>
    <property type="match status" value="1"/>
</dbReference>
<dbReference type="Proteomes" id="UP000244867">
    <property type="component" value="Unassembled WGS sequence"/>
</dbReference>
<proteinExistence type="predicted"/>
<dbReference type="EMBL" id="PYXZ01000001">
    <property type="protein sequence ID" value="PUA82853.1"/>
    <property type="molecule type" value="Genomic_DNA"/>
</dbReference>
<keyword evidence="3" id="KW-1185">Reference proteome</keyword>